<evidence type="ECO:0000259" key="4">
    <source>
        <dbReference type="Pfam" id="PF00205"/>
    </source>
</evidence>
<evidence type="ECO:0000256" key="3">
    <source>
        <dbReference type="RuleBase" id="RU362132"/>
    </source>
</evidence>
<dbReference type="SUPFAM" id="SSF52518">
    <property type="entry name" value="Thiamin diphosphate-binding fold (THDP-binding)"/>
    <property type="match status" value="2"/>
</dbReference>
<gene>
    <name evidence="7" type="primary">iolD</name>
    <name evidence="7" type="ORF">D5039_20340</name>
</gene>
<organism evidence="7 8">
    <name type="scientific">Verminephrobacter aporrectodeae subsp. tuberculatae</name>
    <dbReference type="NCBI Taxonomy" id="1110392"/>
    <lineage>
        <taxon>Bacteria</taxon>
        <taxon>Pseudomonadati</taxon>
        <taxon>Pseudomonadota</taxon>
        <taxon>Betaproteobacteria</taxon>
        <taxon>Burkholderiales</taxon>
        <taxon>Comamonadaceae</taxon>
        <taxon>Verminephrobacter</taxon>
    </lineage>
</organism>
<dbReference type="Proteomes" id="UP001208935">
    <property type="component" value="Unassembled WGS sequence"/>
</dbReference>
<dbReference type="Gene3D" id="3.40.50.970">
    <property type="match status" value="2"/>
</dbReference>
<dbReference type="SUPFAM" id="SSF52467">
    <property type="entry name" value="DHS-like NAD/FAD-binding domain"/>
    <property type="match status" value="1"/>
</dbReference>
<proteinExistence type="inferred from homology"/>
<dbReference type="InterPro" id="IPR030817">
    <property type="entry name" value="Myo_inos_IolD"/>
</dbReference>
<dbReference type="EMBL" id="QZCW01000004">
    <property type="protein sequence ID" value="MCW5323402.1"/>
    <property type="molecule type" value="Genomic_DNA"/>
</dbReference>
<evidence type="ECO:0000256" key="2">
    <source>
        <dbReference type="ARBA" id="ARBA00023052"/>
    </source>
</evidence>
<dbReference type="InterPro" id="IPR012001">
    <property type="entry name" value="Thiamin_PyroP_enz_TPP-bd_dom"/>
</dbReference>
<sequence length="641" mass="68667">MIMTMEPTAMTMQTAQASVRLTVGQALVRYLAALQAEVTGPDGETEILPYCAGVFAIFGHGNVTGLGAALEAEKDRLPTLRAHSEQGMANAAVAFAKAHFRQRIMAVTSSIGPGATNMLTSAALAHVARLPLLLLPGDVFVSRLPDPVLQQLESFEQGELSVNDCFRPVTRYFDRITAPEQLLVALPRAIQVMTDPAQCGPVCLALPQDVQTFACDWPLDFFQPARIRLRRPPADAVELAAAGALLRSAKRPLIVAGGGVLYSQAWDALRAFAQTHGVPVAESQAGKGSLAWDLPLNLGAIGVTGSPAANRAAGECDLVLAVGTRLQDFTTGSHALYARARLLSLNVQPLDAGKKRGQQLVADARTGLEQLSAELAGWRADPDWTAGCREQAAAWVARVTQLTTRPPENALPYEAEVIGAVRESAADAGLDSARNDIVVCAAGTLPAELHKLWRSALPGNYHMDYAYSCMGYEVAGGLGVKLARPEREVIVIVGDGSYMMLNSELATSVLLGRKIIVVLLDNRGFGCIERLQTRTGGASFNNLLDACVPEGGTRSAIDYALHGRALGADAVHVRSVEELRREMRRARAATRSQLLVIDTTHQRTTDDGGAWWEVAVPQVSPRPGVAAAQRDYLEAKTRQRR</sequence>
<protein>
    <submittedName>
        <fullName evidence="7">3D-(3,5/4)-trihydroxycyclohexane-1,2-dione acylhydrolase (Decyclizing)</fullName>
        <ecNumber evidence="7">3.7.1.22</ecNumber>
    </submittedName>
</protein>
<feature type="domain" description="Thiamine pyrophosphate enzyme TPP-binding" evidence="5">
    <location>
        <begin position="442"/>
        <end position="594"/>
    </location>
</feature>
<evidence type="ECO:0000256" key="1">
    <source>
        <dbReference type="ARBA" id="ARBA00007812"/>
    </source>
</evidence>
<dbReference type="Pfam" id="PF00205">
    <property type="entry name" value="TPP_enzyme_M"/>
    <property type="match status" value="1"/>
</dbReference>
<dbReference type="Gene3D" id="3.40.50.1220">
    <property type="entry name" value="TPP-binding domain"/>
    <property type="match status" value="1"/>
</dbReference>
<dbReference type="CDD" id="cd07035">
    <property type="entry name" value="TPP_PYR_POX_like"/>
    <property type="match status" value="1"/>
</dbReference>
<reference evidence="8" key="1">
    <citation type="submission" date="2023-07" db="EMBL/GenBank/DDBJ databases">
        <title>Verminephrobacter genomes.</title>
        <authorList>
            <person name="Lund M.B."/>
        </authorList>
    </citation>
    <scope>NUCLEOTIDE SEQUENCE [LARGE SCALE GENOMIC DNA]</scope>
    <source>
        <strain evidence="8">AtM5-05</strain>
    </source>
</reference>
<comment type="caution">
    <text evidence="7">The sequence shown here is derived from an EMBL/GenBank/DDBJ whole genome shotgun (WGS) entry which is preliminary data.</text>
</comment>
<evidence type="ECO:0000259" key="6">
    <source>
        <dbReference type="Pfam" id="PF02776"/>
    </source>
</evidence>
<dbReference type="InterPro" id="IPR029061">
    <property type="entry name" value="THDP-binding"/>
</dbReference>
<dbReference type="EC" id="3.7.1.22" evidence="7"/>
<dbReference type="GO" id="GO:0102481">
    <property type="term" value="F:3D-(3,5/4)-trihydroxycyclohexane-1,2-dione hydrolase activity"/>
    <property type="evidence" value="ECO:0007669"/>
    <property type="project" value="UniProtKB-EC"/>
</dbReference>
<feature type="domain" description="Thiamine pyrophosphate enzyme N-terminal TPP-binding" evidence="6">
    <location>
        <begin position="55"/>
        <end position="150"/>
    </location>
</feature>
<accession>A0ABT3KYI0</accession>
<dbReference type="Pfam" id="PF02776">
    <property type="entry name" value="TPP_enzyme_N"/>
    <property type="match status" value="1"/>
</dbReference>
<dbReference type="InterPro" id="IPR012000">
    <property type="entry name" value="Thiamin_PyroP_enz_cen_dom"/>
</dbReference>
<dbReference type="PANTHER" id="PTHR18968">
    <property type="entry name" value="THIAMINE PYROPHOSPHATE ENZYMES"/>
    <property type="match status" value="1"/>
</dbReference>
<dbReference type="RefSeq" id="WP_265283292.1">
    <property type="nucleotide sequence ID" value="NZ_QZCW01000004.1"/>
</dbReference>
<feature type="domain" description="Thiamine pyrophosphate enzyme central" evidence="4">
    <location>
        <begin position="240"/>
        <end position="371"/>
    </location>
</feature>
<comment type="similarity">
    <text evidence="1 3">Belongs to the TPP enzyme family.</text>
</comment>
<keyword evidence="2 3" id="KW-0786">Thiamine pyrophosphate</keyword>
<dbReference type="InterPro" id="IPR000399">
    <property type="entry name" value="TPP-bd_CS"/>
</dbReference>
<evidence type="ECO:0000313" key="8">
    <source>
        <dbReference type="Proteomes" id="UP001208935"/>
    </source>
</evidence>
<dbReference type="PROSITE" id="PS00187">
    <property type="entry name" value="TPP_ENZYMES"/>
    <property type="match status" value="1"/>
</dbReference>
<dbReference type="PANTHER" id="PTHR18968:SF9">
    <property type="entry name" value="3D-(3,5_4)-TRIHYDROXYCYCLOHEXANE-1,2-DIONE HYDROLASE"/>
    <property type="match status" value="1"/>
</dbReference>
<name>A0ABT3KYI0_9BURK</name>
<keyword evidence="7" id="KW-0378">Hydrolase</keyword>
<dbReference type="InterPro" id="IPR029035">
    <property type="entry name" value="DHS-like_NAD/FAD-binding_dom"/>
</dbReference>
<dbReference type="NCBIfam" id="TIGR04377">
    <property type="entry name" value="myo_inos_iolD"/>
    <property type="match status" value="1"/>
</dbReference>
<dbReference type="Pfam" id="PF02775">
    <property type="entry name" value="TPP_enzyme_C"/>
    <property type="match status" value="1"/>
</dbReference>
<evidence type="ECO:0000259" key="5">
    <source>
        <dbReference type="Pfam" id="PF02775"/>
    </source>
</evidence>
<dbReference type="InterPro" id="IPR011766">
    <property type="entry name" value="TPP_enzyme_TPP-bd"/>
</dbReference>
<dbReference type="InterPro" id="IPR045229">
    <property type="entry name" value="TPP_enz"/>
</dbReference>
<keyword evidence="8" id="KW-1185">Reference proteome</keyword>
<evidence type="ECO:0000313" key="7">
    <source>
        <dbReference type="EMBL" id="MCW5323402.1"/>
    </source>
</evidence>